<dbReference type="Pfam" id="PF00460">
    <property type="entry name" value="Flg_bb_rod"/>
    <property type="match status" value="1"/>
</dbReference>
<evidence type="ECO:0000259" key="7">
    <source>
        <dbReference type="Pfam" id="PF06429"/>
    </source>
</evidence>
<evidence type="ECO:0000256" key="3">
    <source>
        <dbReference type="ARBA" id="ARBA00019015"/>
    </source>
</evidence>
<evidence type="ECO:0000259" key="6">
    <source>
        <dbReference type="Pfam" id="PF00460"/>
    </source>
</evidence>
<evidence type="ECO:0000259" key="8">
    <source>
        <dbReference type="Pfam" id="PF07559"/>
    </source>
</evidence>
<dbReference type="EMBL" id="JABCSC020000002">
    <property type="protein sequence ID" value="NSL55536.1"/>
    <property type="molecule type" value="Genomic_DNA"/>
</dbReference>
<proteinExistence type="inferred from homology"/>
<protein>
    <recommendedName>
        <fullName evidence="3 5">Flagellar hook protein FlgE</fullName>
    </recommendedName>
</protein>
<dbReference type="PANTHER" id="PTHR30435:SF1">
    <property type="entry name" value="FLAGELLAR HOOK PROTEIN FLGE"/>
    <property type="match status" value="1"/>
</dbReference>
<evidence type="ECO:0000313" key="11">
    <source>
        <dbReference type="Proteomes" id="UP000778523"/>
    </source>
</evidence>
<comment type="function">
    <text evidence="5">A flexible structure which links the flagellar filament to the drive apparatus in the basal body.</text>
</comment>
<dbReference type="NCBIfam" id="TIGR03506">
    <property type="entry name" value="FlgEFG_subfam"/>
    <property type="match status" value="1"/>
</dbReference>
<dbReference type="InterPro" id="IPR053967">
    <property type="entry name" value="LlgE_F_G-like_D1"/>
</dbReference>
<evidence type="ECO:0000256" key="5">
    <source>
        <dbReference type="RuleBase" id="RU362116"/>
    </source>
</evidence>
<keyword evidence="10" id="KW-0282">Flagellum</keyword>
<feature type="domain" description="Flagellar basal-body/hook protein C-terminal" evidence="7">
    <location>
        <begin position="362"/>
        <end position="406"/>
    </location>
</feature>
<dbReference type="NCBIfam" id="NF004238">
    <property type="entry name" value="PRK05682.1-1"/>
    <property type="match status" value="1"/>
</dbReference>
<dbReference type="PANTHER" id="PTHR30435">
    <property type="entry name" value="FLAGELLAR PROTEIN"/>
    <property type="match status" value="1"/>
</dbReference>
<dbReference type="RefSeq" id="WP_101942313.1">
    <property type="nucleotide sequence ID" value="NZ_JABCSC020000002.1"/>
</dbReference>
<dbReference type="InterPro" id="IPR001444">
    <property type="entry name" value="Flag_bb_rod_N"/>
</dbReference>
<keyword evidence="10" id="KW-0969">Cilium</keyword>
<reference evidence="10 11" key="1">
    <citation type="submission" date="2020-06" db="EMBL/GenBank/DDBJ databases">
        <title>Draft genome of Uliginosibacterium sp. IMCC34675.</title>
        <authorList>
            <person name="Song J."/>
        </authorList>
    </citation>
    <scope>NUCLEOTIDE SEQUENCE [LARGE SCALE GENOMIC DNA]</scope>
    <source>
        <strain evidence="10 11">IMCC34675</strain>
    </source>
</reference>
<feature type="domain" description="Flagellar basal body rod protein N-terminal" evidence="6">
    <location>
        <begin position="6"/>
        <end position="33"/>
    </location>
</feature>
<evidence type="ECO:0000256" key="4">
    <source>
        <dbReference type="ARBA" id="ARBA00023143"/>
    </source>
</evidence>
<evidence type="ECO:0000259" key="9">
    <source>
        <dbReference type="Pfam" id="PF22692"/>
    </source>
</evidence>
<dbReference type="SUPFAM" id="SSF117143">
    <property type="entry name" value="Flagellar hook protein flgE"/>
    <property type="match status" value="1"/>
</dbReference>
<keyword evidence="10" id="KW-0966">Cell projection</keyword>
<comment type="subcellular location">
    <subcellularLocation>
        <location evidence="1 5">Bacterial flagellum basal body</location>
    </subcellularLocation>
</comment>
<dbReference type="Pfam" id="PF22692">
    <property type="entry name" value="LlgE_F_G_D1"/>
    <property type="match status" value="1"/>
</dbReference>
<dbReference type="InterPro" id="IPR037058">
    <property type="entry name" value="Falgellar_hook_FlgE_sf"/>
</dbReference>
<evidence type="ECO:0000256" key="2">
    <source>
        <dbReference type="ARBA" id="ARBA00009677"/>
    </source>
</evidence>
<dbReference type="Pfam" id="PF07559">
    <property type="entry name" value="FlgE_D2"/>
    <property type="match status" value="1"/>
</dbReference>
<dbReference type="Pfam" id="PF06429">
    <property type="entry name" value="Flg_bbr_C"/>
    <property type="match status" value="1"/>
</dbReference>
<keyword evidence="11" id="KW-1185">Reference proteome</keyword>
<feature type="domain" description="Flagellar hook protein FlgE/F/G-like D1" evidence="9">
    <location>
        <begin position="84"/>
        <end position="141"/>
    </location>
</feature>
<name>A0ABX2IFR8_9RHOO</name>
<evidence type="ECO:0000313" key="10">
    <source>
        <dbReference type="EMBL" id="NSL55536.1"/>
    </source>
</evidence>
<organism evidence="10 11">
    <name type="scientific">Uliginosibacterium aquaticum</name>
    <dbReference type="NCBI Taxonomy" id="2731212"/>
    <lineage>
        <taxon>Bacteria</taxon>
        <taxon>Pseudomonadati</taxon>
        <taxon>Pseudomonadota</taxon>
        <taxon>Betaproteobacteria</taxon>
        <taxon>Rhodocyclales</taxon>
        <taxon>Zoogloeaceae</taxon>
        <taxon>Uliginosibacterium</taxon>
    </lineage>
</organism>
<dbReference type="InterPro" id="IPR011491">
    <property type="entry name" value="FlgE_D2"/>
</dbReference>
<sequence>MAFQQGLSGLNASSKALDVISNNVANASNVGFKLSGTQFADVYASALNGASAGVSIGIGTQIGKVAQVFNQGNITPTNNPLDVAINGSGFFRMDNGGSVAYTRNGQFQIDKNGYIINSQGYQLTGYPASSTGQILPASPSSIYIDTADLMPAQSSEVAMGLNLDSRSTVPTNAWVAGSASPDPSTYNSSTSVTLYDSLGNSHIMTMYFRTAGSGNWDMYTALDGGATGAATAVTFDTSGQLTTAMPVTIAGLAVTTGAVTPFSVDFDLTGSTQYGSSFGVNRQTQDGFASGRLSGITIGDDGVIQGRYSNGQTRNLGQVVLANFANPQGLLSLGNNLWGESPTSGQPLVGAPGTGSLGQLTAGSVEESNVDLTAELVNMITAQRNYQANAQSIKTQDQVLQTLVNLR</sequence>
<gene>
    <name evidence="10" type="primary">flgE</name>
    <name evidence="10" type="ORF">HJ583_010910</name>
</gene>
<keyword evidence="4 5" id="KW-0975">Bacterial flagellum</keyword>
<accession>A0ABX2IFR8</accession>
<evidence type="ECO:0000256" key="1">
    <source>
        <dbReference type="ARBA" id="ARBA00004117"/>
    </source>
</evidence>
<dbReference type="Gene3D" id="2.60.98.20">
    <property type="entry name" value="Flagellar hook protein FlgE"/>
    <property type="match status" value="1"/>
</dbReference>
<dbReference type="InterPro" id="IPR020013">
    <property type="entry name" value="Flagellar_FlgE/F/G"/>
</dbReference>
<dbReference type="Proteomes" id="UP000778523">
    <property type="component" value="Unassembled WGS sequence"/>
</dbReference>
<dbReference type="InterPro" id="IPR010930">
    <property type="entry name" value="Flg_bb/hook_C_dom"/>
</dbReference>
<dbReference type="InterPro" id="IPR037925">
    <property type="entry name" value="FlgE/F/G-like"/>
</dbReference>
<comment type="similarity">
    <text evidence="2 5">Belongs to the flagella basal body rod proteins family.</text>
</comment>
<comment type="caution">
    <text evidence="10">The sequence shown here is derived from an EMBL/GenBank/DDBJ whole genome shotgun (WGS) entry which is preliminary data.</text>
</comment>
<feature type="domain" description="Flagellar hook protein FlgE D2" evidence="8">
    <location>
        <begin position="162"/>
        <end position="288"/>
    </location>
</feature>